<feature type="coiled-coil region" evidence="15">
    <location>
        <begin position="826"/>
        <end position="853"/>
    </location>
</feature>
<protein>
    <submittedName>
        <fullName evidence="18">Kinesin-like protein KIF11</fullName>
    </submittedName>
</protein>
<dbReference type="PANTHER" id="PTHR47970:SF12">
    <property type="entry name" value="KINESIN FAMILY MEMBER 11"/>
    <property type="match status" value="1"/>
</dbReference>
<evidence type="ECO:0000256" key="12">
    <source>
        <dbReference type="ARBA" id="ARBA00023306"/>
    </source>
</evidence>
<keyword evidence="7" id="KW-0498">Mitosis</keyword>
<dbReference type="InterPro" id="IPR025901">
    <property type="entry name" value="Kinesin-assoc_MT-bd_dom"/>
</dbReference>
<keyword evidence="5" id="KW-0493">Microtubule</keyword>
<keyword evidence="8 14" id="KW-0067">ATP-binding</keyword>
<evidence type="ECO:0000256" key="10">
    <source>
        <dbReference type="ARBA" id="ARBA00023175"/>
    </source>
</evidence>
<dbReference type="SUPFAM" id="SSF52540">
    <property type="entry name" value="P-loop containing nucleoside triphosphate hydrolases"/>
    <property type="match status" value="1"/>
</dbReference>
<evidence type="ECO:0000256" key="3">
    <source>
        <dbReference type="ARBA" id="ARBA00022553"/>
    </source>
</evidence>
<evidence type="ECO:0000256" key="8">
    <source>
        <dbReference type="ARBA" id="ARBA00022840"/>
    </source>
</evidence>
<dbReference type="GO" id="GO:0051301">
    <property type="term" value="P:cell division"/>
    <property type="evidence" value="ECO:0007669"/>
    <property type="project" value="UniProtKB-KW"/>
</dbReference>
<feature type="region of interest" description="Disordered" evidence="16">
    <location>
        <begin position="939"/>
        <end position="1004"/>
    </location>
</feature>
<dbReference type="GO" id="GO:0005634">
    <property type="term" value="C:nucleus"/>
    <property type="evidence" value="ECO:0007669"/>
    <property type="project" value="TreeGrafter"/>
</dbReference>
<dbReference type="EMBL" id="LR786204">
    <property type="protein sequence ID" value="CAB3258944.1"/>
    <property type="molecule type" value="mRNA"/>
</dbReference>
<evidence type="ECO:0000256" key="9">
    <source>
        <dbReference type="ARBA" id="ARBA00023054"/>
    </source>
</evidence>
<feature type="compositionally biased region" description="Basic residues" evidence="16">
    <location>
        <begin position="977"/>
        <end position="991"/>
    </location>
</feature>
<dbReference type="InterPro" id="IPR019821">
    <property type="entry name" value="Kinesin_motor_CS"/>
</dbReference>
<keyword evidence="3" id="KW-0597">Phosphoprotein</keyword>
<dbReference type="Pfam" id="PF00225">
    <property type="entry name" value="Kinesin"/>
    <property type="match status" value="1"/>
</dbReference>
<evidence type="ECO:0000256" key="15">
    <source>
        <dbReference type="SAM" id="Coils"/>
    </source>
</evidence>
<feature type="domain" description="Kinesin motor" evidence="17">
    <location>
        <begin position="8"/>
        <end position="355"/>
    </location>
</feature>
<evidence type="ECO:0000313" key="18">
    <source>
        <dbReference type="EMBL" id="CAB3258944.1"/>
    </source>
</evidence>
<sequence>MASRNQEKIHVSVRCRPMTEYERSHRVKRVVDCLPSGNEVNVVTTTGGLGLTASQLTKTYAFDNVFGPNSSQIDVYNAVVSGQLQDVLAGYNCTVLAYGQTGTGKTFTMEGERTRGQDYSWDTDPRAGIIPRALSQLFDQLVASKSEFSVRVSLLEIYNEEIYDLLSPSSGMVKMKIYDDSSRKGSVVVSGLTEVLVQHKSDVYEILQQGAAKRRTAATDLNEFSSRSHSVFSVTVHSKDITKNQMEEEELIKIGKLNLVDLAGSENIGRSGAIDKRAREAGNINTSLLTLGRCITALVDRAPHVPYRESKLTRLLQDSLGGCTKTSIIATVSPGSDNLEETLSTLDYAYRSKNIHNRPKVNQKLTKRALIKEYDEEIRRLQREIIATRDKNGIYLDPKQYQDMQNKIEELTATLQMRNEEVEKYKGLFTDTNNELSAIQEVLQTTKTELTQQRFLKNAHIEHGSEVTAQANELLTTANIVTEDIVKVHDKVKRVETANNANLSMAETVAERVKDDVSLLQSGTLSILQQTTSCMDKMVADFDLMKAKEDENCRQINFQMSLFKNFMLDAYEENCKCQKTTLDLMNSLDEKLSASQIRHKDELVRQMESLSTKINTLTSVSTSIEDLVKLIQTSTQFQRQELQMQMETLQNHREMVENLVEDTENQVNEMISNAQVEVDTMKAQMDEMVKLQKQNLEAMFANIDKRRNKTVSNVKQLVESANSIATSSTESTTKQMETIDMLNDKASKSLKHCKAVIASTQNDQKEHEQNTTEIVKQLCHDTNSLFKETNKQTDTLLNSTNQVMERCTDKGIELQEKCNAAASDMMETNAAQAQNLEDTVKEISKKMSVMEEAVSGAAESITTEVEEYCRDKLVRVLPTGETPARKEYKYAREIVSRPEEDELMQKFEERLLAGELDSDVEELDEEDPAADMDELESAETLSLQSASSMDQDLNESITIPSGGGVPFFTNRNGNKSRQAKVHSSKTSKGKATRLPLRSTQNTMN</sequence>
<gene>
    <name evidence="18" type="primary">Kif11</name>
</gene>
<dbReference type="GO" id="GO:0072686">
    <property type="term" value="C:mitotic spindle"/>
    <property type="evidence" value="ECO:0007669"/>
    <property type="project" value="TreeGrafter"/>
</dbReference>
<feature type="binding site" evidence="14">
    <location>
        <begin position="99"/>
        <end position="106"/>
    </location>
    <ligand>
        <name>ATP</name>
        <dbReference type="ChEBI" id="CHEBI:30616"/>
    </ligand>
</feature>
<name>A0A6F9DGF9_9ASCI</name>
<keyword evidence="6 14" id="KW-0547">Nucleotide-binding</keyword>
<evidence type="ECO:0000256" key="14">
    <source>
        <dbReference type="PROSITE-ProRule" id="PRU00283"/>
    </source>
</evidence>
<keyword evidence="12" id="KW-0131">Cell cycle</keyword>
<dbReference type="GO" id="GO:0005876">
    <property type="term" value="C:spindle microtubule"/>
    <property type="evidence" value="ECO:0007669"/>
    <property type="project" value="TreeGrafter"/>
</dbReference>
<evidence type="ECO:0000259" key="17">
    <source>
        <dbReference type="PROSITE" id="PS50067"/>
    </source>
</evidence>
<dbReference type="GO" id="GO:0007018">
    <property type="term" value="P:microtubule-based movement"/>
    <property type="evidence" value="ECO:0007669"/>
    <property type="project" value="InterPro"/>
</dbReference>
<dbReference type="InterPro" id="IPR036961">
    <property type="entry name" value="Kinesin_motor_dom_sf"/>
</dbReference>
<evidence type="ECO:0000256" key="2">
    <source>
        <dbReference type="ARBA" id="ARBA00022490"/>
    </source>
</evidence>
<evidence type="ECO:0000256" key="16">
    <source>
        <dbReference type="SAM" id="MobiDB-lite"/>
    </source>
</evidence>
<dbReference type="GO" id="GO:0008017">
    <property type="term" value="F:microtubule binding"/>
    <property type="evidence" value="ECO:0007669"/>
    <property type="project" value="InterPro"/>
</dbReference>
<keyword evidence="2" id="KW-0963">Cytoplasm</keyword>
<dbReference type="InterPro" id="IPR047149">
    <property type="entry name" value="KIF11-like"/>
</dbReference>
<keyword evidence="10 14" id="KW-0505">Motor protein</keyword>
<evidence type="ECO:0000256" key="7">
    <source>
        <dbReference type="ARBA" id="ARBA00022776"/>
    </source>
</evidence>
<feature type="compositionally biased region" description="Polar residues" evidence="16">
    <location>
        <begin position="939"/>
        <end position="959"/>
    </location>
</feature>
<keyword evidence="4" id="KW-0132">Cell division</keyword>
<keyword evidence="9 15" id="KW-0175">Coiled coil</keyword>
<dbReference type="InterPro" id="IPR047241">
    <property type="entry name" value="KIF11-like_kin_motor_dom"/>
</dbReference>
<comment type="subcellular location">
    <subcellularLocation>
        <location evidence="1">Cytoplasm</location>
        <location evidence="1">Cytoskeleton</location>
    </subcellularLocation>
</comment>
<dbReference type="PROSITE" id="PS50067">
    <property type="entry name" value="KINESIN_MOTOR_2"/>
    <property type="match status" value="1"/>
</dbReference>
<dbReference type="SMART" id="SM00129">
    <property type="entry name" value="KISc"/>
    <property type="match status" value="1"/>
</dbReference>
<dbReference type="FunFam" id="3.40.850.10:FF:000051">
    <property type="entry name" value="Kinesin-like protein bimC"/>
    <property type="match status" value="1"/>
</dbReference>
<dbReference type="Gene3D" id="3.40.850.10">
    <property type="entry name" value="Kinesin motor domain"/>
    <property type="match status" value="1"/>
</dbReference>
<dbReference type="InterPro" id="IPR001752">
    <property type="entry name" value="Kinesin_motor_dom"/>
</dbReference>
<dbReference type="GO" id="GO:0051231">
    <property type="term" value="P:spindle elongation"/>
    <property type="evidence" value="ECO:0007669"/>
    <property type="project" value="TreeGrafter"/>
</dbReference>
<keyword evidence="11" id="KW-0206">Cytoskeleton</keyword>
<dbReference type="PROSITE" id="PS00411">
    <property type="entry name" value="KINESIN_MOTOR_1"/>
    <property type="match status" value="1"/>
</dbReference>
<dbReference type="GO" id="GO:0090307">
    <property type="term" value="P:mitotic spindle assembly"/>
    <property type="evidence" value="ECO:0007669"/>
    <property type="project" value="TreeGrafter"/>
</dbReference>
<dbReference type="PRINTS" id="PR00380">
    <property type="entry name" value="KINESINHEAVY"/>
</dbReference>
<evidence type="ECO:0000256" key="11">
    <source>
        <dbReference type="ARBA" id="ARBA00023212"/>
    </source>
</evidence>
<evidence type="ECO:0000256" key="1">
    <source>
        <dbReference type="ARBA" id="ARBA00004245"/>
    </source>
</evidence>
<dbReference type="Pfam" id="PF13931">
    <property type="entry name" value="Microtub_bind"/>
    <property type="match status" value="1"/>
</dbReference>
<dbReference type="InterPro" id="IPR027417">
    <property type="entry name" value="P-loop_NTPase"/>
</dbReference>
<comment type="similarity">
    <text evidence="13">Belongs to the TRAFAC class myosin-kinesin ATPase superfamily. Kinesin family. KIN-5/BimC subfamily.</text>
</comment>
<dbReference type="GO" id="GO:0008574">
    <property type="term" value="F:plus-end-directed microtubule motor activity"/>
    <property type="evidence" value="ECO:0007669"/>
    <property type="project" value="TreeGrafter"/>
</dbReference>
<feature type="coiled-coil region" evidence="15">
    <location>
        <begin position="364"/>
        <end position="428"/>
    </location>
</feature>
<dbReference type="PANTHER" id="PTHR47970">
    <property type="entry name" value="KINESIN-LIKE PROTEIN KIF11"/>
    <property type="match status" value="1"/>
</dbReference>
<feature type="coiled-coil region" evidence="15">
    <location>
        <begin position="600"/>
        <end position="691"/>
    </location>
</feature>
<dbReference type="GO" id="GO:0005524">
    <property type="term" value="F:ATP binding"/>
    <property type="evidence" value="ECO:0007669"/>
    <property type="project" value="UniProtKB-UniRule"/>
</dbReference>
<evidence type="ECO:0000256" key="5">
    <source>
        <dbReference type="ARBA" id="ARBA00022701"/>
    </source>
</evidence>
<evidence type="ECO:0000256" key="13">
    <source>
        <dbReference type="ARBA" id="ARBA00034704"/>
    </source>
</evidence>
<reference evidence="18" key="1">
    <citation type="submission" date="2020-04" db="EMBL/GenBank/DDBJ databases">
        <authorList>
            <person name="Neveu A P."/>
        </authorList>
    </citation>
    <scope>NUCLEOTIDE SEQUENCE</scope>
    <source>
        <tissue evidence="18">Whole embryo</tissue>
    </source>
</reference>
<accession>A0A6F9DGF9</accession>
<proteinExistence type="evidence at transcript level"/>
<organism evidence="18">
    <name type="scientific">Phallusia mammillata</name>
    <dbReference type="NCBI Taxonomy" id="59560"/>
    <lineage>
        <taxon>Eukaryota</taxon>
        <taxon>Metazoa</taxon>
        <taxon>Chordata</taxon>
        <taxon>Tunicata</taxon>
        <taxon>Ascidiacea</taxon>
        <taxon>Phlebobranchia</taxon>
        <taxon>Ascidiidae</taxon>
        <taxon>Phallusia</taxon>
    </lineage>
</organism>
<evidence type="ECO:0000256" key="4">
    <source>
        <dbReference type="ARBA" id="ARBA00022618"/>
    </source>
</evidence>
<dbReference type="AlphaFoldDB" id="A0A6F9DGF9"/>
<dbReference type="CDD" id="cd01364">
    <property type="entry name" value="KISc_BimC_Eg5"/>
    <property type="match status" value="1"/>
</dbReference>
<evidence type="ECO:0000256" key="6">
    <source>
        <dbReference type="ARBA" id="ARBA00022741"/>
    </source>
</evidence>